<dbReference type="PANTHER" id="PTHR30595">
    <property type="entry name" value="GLPR-RELATED TRANSCRIPTIONAL REPRESSOR"/>
    <property type="match status" value="1"/>
</dbReference>
<sequence length="501" mass="54726">MGLPMAESLREGNRFEAKLAKGGVPASMWETYSAFANTEGGTIVLGASEKPSGQVELVGVDDPESLVKKIWDAVNNPSKVSANVLASGDVRIADMDGCRVVVIDVPRASRQLRPVYVGKQREKGTFRRNGEGDYHCSSEEIVAMVRDASPAPLDAAVLEEFSLEALSQETVVRFRASVEAVRPHHPWLSLSFEELLVRLNAAGRVNGEGPLHPTRAGLLMFGFEYEIVREYPEFFLDYRQVGEGTRWDDRMTSQDGAWSGNVFDFWLQCLPRLVAGIKRPFALGESLQRIEDTDMHAAARELFVNALVHADYYGRRGVVALRFHDRIEVANPGTSRVALDAMVAGGVSDARNPTMMKMFSLINACERAGSGFDVMRSAARTSGARPPEAKELLNPDRIVVSLFLGDAAVDDFATKEGRTGYREGADSFRNSADSLPEISSVSEEGRILERANGQGFVTRKDVEQLLGCGPTKAKGLIGGLVKRGVLKPEGSARSTRYRIVG</sequence>
<reference evidence="2" key="1">
    <citation type="submission" date="2018-08" db="EMBL/GenBank/DDBJ databases">
        <title>Murine metabolic-syndrome-specific gut microbial biobank.</title>
        <authorList>
            <person name="Liu C."/>
        </authorList>
    </citation>
    <scope>NUCLEOTIDE SEQUENCE [LARGE SCALE GENOMIC DNA]</scope>
    <source>
        <strain evidence="2">Z82</strain>
    </source>
</reference>
<dbReference type="PANTHER" id="PTHR30595:SF6">
    <property type="entry name" value="SCHLAFEN ALBA-2 DOMAIN-CONTAINING PROTEIN"/>
    <property type="match status" value="1"/>
</dbReference>
<evidence type="ECO:0000259" key="1">
    <source>
        <dbReference type="Pfam" id="PF04326"/>
    </source>
</evidence>
<evidence type="ECO:0000313" key="2">
    <source>
        <dbReference type="EMBL" id="NBI34421.1"/>
    </source>
</evidence>
<gene>
    <name evidence="2" type="ORF">D1639_05120</name>
</gene>
<organism evidence="2">
    <name type="scientific">Muribaculaceae bacterium Z82</name>
    <dbReference type="NCBI Taxonomy" id="2304548"/>
    <lineage>
        <taxon>Bacteria</taxon>
        <taxon>Pseudomonadati</taxon>
        <taxon>Bacteroidota</taxon>
        <taxon>Bacteroidia</taxon>
        <taxon>Bacteroidales</taxon>
        <taxon>Muribaculaceae</taxon>
    </lineage>
</organism>
<dbReference type="InterPro" id="IPR038461">
    <property type="entry name" value="Schlafen_AlbA_2_dom_sf"/>
</dbReference>
<dbReference type="InterPro" id="IPR038475">
    <property type="entry name" value="RecG_C_sf"/>
</dbReference>
<dbReference type="Gene3D" id="3.30.565.60">
    <property type="match status" value="1"/>
</dbReference>
<dbReference type="EMBL" id="QWKH01000027">
    <property type="protein sequence ID" value="NBI34421.1"/>
    <property type="molecule type" value="Genomic_DNA"/>
</dbReference>
<dbReference type="Pfam" id="PF13749">
    <property type="entry name" value="HATPase_c_4"/>
    <property type="match status" value="1"/>
</dbReference>
<dbReference type="Gene3D" id="1.10.10.10">
    <property type="entry name" value="Winged helix-like DNA-binding domain superfamily/Winged helix DNA-binding domain"/>
    <property type="match status" value="1"/>
</dbReference>
<proteinExistence type="predicted"/>
<dbReference type="Gene3D" id="3.30.950.30">
    <property type="entry name" value="Schlafen, AAA domain"/>
    <property type="match status" value="1"/>
</dbReference>
<dbReference type="InterPro" id="IPR036388">
    <property type="entry name" value="WH-like_DNA-bd_sf"/>
</dbReference>
<feature type="domain" description="Schlafen AlbA-2" evidence="1">
    <location>
        <begin position="16"/>
        <end position="136"/>
    </location>
</feature>
<comment type="caution">
    <text evidence="2">The sequence shown here is derived from an EMBL/GenBank/DDBJ whole genome shotgun (WGS) entry which is preliminary data.</text>
</comment>
<protein>
    <recommendedName>
        <fullName evidence="1">Schlafen AlbA-2 domain-containing protein</fullName>
    </recommendedName>
</protein>
<dbReference type="InterPro" id="IPR007421">
    <property type="entry name" value="Schlafen_AlbA_2_dom"/>
</dbReference>
<name>A0A7C9JDF0_9BACT</name>
<dbReference type="Pfam" id="PF04326">
    <property type="entry name" value="SLFN_AlbA_2"/>
    <property type="match status" value="1"/>
</dbReference>
<dbReference type="AlphaFoldDB" id="A0A7C9JDF0"/>
<accession>A0A7C9JDF0</accession>